<evidence type="ECO:0000313" key="3">
    <source>
        <dbReference type="WBParaSite" id="TMUE_3000010718.1"/>
    </source>
</evidence>
<protein>
    <submittedName>
        <fullName evidence="3">Uncharacterized protein</fullName>
    </submittedName>
</protein>
<proteinExistence type="predicted"/>
<sequence length="204" mass="24620">MLPGRLFPMLLLQFPPHKYTLHYSPLRKHRPQHLFSPYRKRTTSSQATLRTTFTPMYFFAYRATTFPYPTRTLFITSRQPNYCHSTGKTYFSLFCFTYSQYTCTLCLNNLFSRIALSRRFPGYPFFTFIAVFPHKPLYYTATRYLPTTRINLLTYKQLLLYNQLFFRTHFPTFFIHFFIHPALLYLHLYLTHKRAPSDLLFIFS</sequence>
<reference evidence="3" key="1">
    <citation type="submission" date="2019-12" db="UniProtKB">
        <authorList>
            <consortium name="WormBaseParasite"/>
        </authorList>
    </citation>
    <scope>IDENTIFICATION</scope>
</reference>
<feature type="transmembrane region" description="Helical" evidence="1">
    <location>
        <begin position="170"/>
        <end position="190"/>
    </location>
</feature>
<dbReference type="WBParaSite" id="TMUE_3000010718.1">
    <property type="protein sequence ID" value="TMUE_3000010718.1"/>
    <property type="gene ID" value="WBGene00286376"/>
</dbReference>
<dbReference type="AlphaFoldDB" id="A0A5S6QUB7"/>
<evidence type="ECO:0000256" key="1">
    <source>
        <dbReference type="SAM" id="Phobius"/>
    </source>
</evidence>
<keyword evidence="1" id="KW-1133">Transmembrane helix</keyword>
<dbReference type="Proteomes" id="UP000046395">
    <property type="component" value="Unassembled WGS sequence"/>
</dbReference>
<name>A0A5S6QUB7_TRIMR</name>
<accession>A0A5S6QUB7</accession>
<organism evidence="2 3">
    <name type="scientific">Trichuris muris</name>
    <name type="common">Mouse whipworm</name>
    <dbReference type="NCBI Taxonomy" id="70415"/>
    <lineage>
        <taxon>Eukaryota</taxon>
        <taxon>Metazoa</taxon>
        <taxon>Ecdysozoa</taxon>
        <taxon>Nematoda</taxon>
        <taxon>Enoplea</taxon>
        <taxon>Dorylaimia</taxon>
        <taxon>Trichinellida</taxon>
        <taxon>Trichuridae</taxon>
        <taxon>Trichuris</taxon>
    </lineage>
</organism>
<evidence type="ECO:0000313" key="2">
    <source>
        <dbReference type="Proteomes" id="UP000046395"/>
    </source>
</evidence>
<keyword evidence="2" id="KW-1185">Reference proteome</keyword>
<keyword evidence="1" id="KW-0812">Transmembrane</keyword>
<keyword evidence="1" id="KW-0472">Membrane</keyword>